<dbReference type="PANTHER" id="PTHR10003">
    <property type="entry name" value="SUPEROXIDE DISMUTASE CU-ZN -RELATED"/>
    <property type="match status" value="1"/>
</dbReference>
<dbReference type="InterPro" id="IPR001424">
    <property type="entry name" value="SOD_Cu_Zn_dom"/>
</dbReference>
<dbReference type="GO" id="GO:0005507">
    <property type="term" value="F:copper ion binding"/>
    <property type="evidence" value="ECO:0007669"/>
    <property type="project" value="InterPro"/>
</dbReference>
<dbReference type="InterPro" id="IPR036163">
    <property type="entry name" value="HMA_dom_sf"/>
</dbReference>
<dbReference type="EMBL" id="HACG01030783">
    <property type="protein sequence ID" value="CEK77648.1"/>
    <property type="molecule type" value="Transcribed_RNA"/>
</dbReference>
<proteinExistence type="inferred from homology"/>
<dbReference type="InterPro" id="IPR024134">
    <property type="entry name" value="SOD_Cu/Zn_/chaperone"/>
</dbReference>
<dbReference type="Pfam" id="PF00403">
    <property type="entry name" value="HMA"/>
    <property type="match status" value="1"/>
</dbReference>
<organism evidence="5">
    <name type="scientific">Arion vulgaris</name>
    <dbReference type="NCBI Taxonomy" id="1028688"/>
    <lineage>
        <taxon>Eukaryota</taxon>
        <taxon>Metazoa</taxon>
        <taxon>Spiralia</taxon>
        <taxon>Lophotrochozoa</taxon>
        <taxon>Mollusca</taxon>
        <taxon>Gastropoda</taxon>
        <taxon>Heterobranchia</taxon>
        <taxon>Euthyneura</taxon>
        <taxon>Panpulmonata</taxon>
        <taxon>Eupulmonata</taxon>
        <taxon>Stylommatophora</taxon>
        <taxon>Helicina</taxon>
        <taxon>Arionoidea</taxon>
        <taxon>Arionidae</taxon>
        <taxon>Arion</taxon>
    </lineage>
</organism>
<comment type="similarity">
    <text evidence="2">In the C-terminal section; belongs to the Cu-Zn superoxide dismutase family.</text>
</comment>
<evidence type="ECO:0000259" key="4">
    <source>
        <dbReference type="PROSITE" id="PS50846"/>
    </source>
</evidence>
<dbReference type="GO" id="GO:0006801">
    <property type="term" value="P:superoxide metabolic process"/>
    <property type="evidence" value="ECO:0007669"/>
    <property type="project" value="InterPro"/>
</dbReference>
<dbReference type="Pfam" id="PF00080">
    <property type="entry name" value="Sod_Cu"/>
    <property type="match status" value="1"/>
</dbReference>
<evidence type="ECO:0000256" key="3">
    <source>
        <dbReference type="ARBA" id="ARBA00032899"/>
    </source>
</evidence>
<dbReference type="InterPro" id="IPR006121">
    <property type="entry name" value="HMA_dom"/>
</dbReference>
<feature type="domain" description="HMA" evidence="4">
    <location>
        <begin position="10"/>
        <end position="73"/>
    </location>
</feature>
<accession>A0A0B7AA38</accession>
<dbReference type="AlphaFoldDB" id="A0A0B7AA38"/>
<dbReference type="SUPFAM" id="SSF49329">
    <property type="entry name" value="Cu,Zn superoxide dismutase-like"/>
    <property type="match status" value="1"/>
</dbReference>
<evidence type="ECO:0000313" key="5">
    <source>
        <dbReference type="EMBL" id="CEK77648.1"/>
    </source>
</evidence>
<evidence type="ECO:0000256" key="1">
    <source>
        <dbReference type="ARBA" id="ARBA00001973"/>
    </source>
</evidence>
<protein>
    <recommendedName>
        <fullName evidence="3">Superoxide dismutase copper chaperone</fullName>
    </recommendedName>
</protein>
<dbReference type="Gene3D" id="3.30.70.100">
    <property type="match status" value="1"/>
</dbReference>
<dbReference type="SUPFAM" id="SSF55008">
    <property type="entry name" value="HMA, heavy metal-associated domain"/>
    <property type="match status" value="1"/>
</dbReference>
<comment type="cofactor">
    <cofactor evidence="1">
        <name>Cu(2+)</name>
        <dbReference type="ChEBI" id="CHEBI:29036"/>
    </cofactor>
</comment>
<dbReference type="InterPro" id="IPR036423">
    <property type="entry name" value="SOD-like_Cu/Zn_dom_sf"/>
</dbReference>
<sequence length="252" mass="27306">MEGRADLLPNTKMEFAVEMRSPCCVDRVKDALGGLKGVKSIDVNLATQRLVIEGDVLADTIRDTVEKRTGMAAVLLGHGSSLHNFGAGVAAISIGNSDVRGLLRFVQVDPTTCFVEGSLDKLPTPEPVFLTVHETGDVSDGCNSCGSLFKYGDDDDTRNPFGGILKQLTPDKDQRAEFRTAMSNFKLADIIGHCVVVHQGSHNDIEHGKSKRLACGIVARSSGLFQNSKRFCACDGVTIWEQRQRDIENGKL</sequence>
<reference evidence="5" key="1">
    <citation type="submission" date="2014-12" db="EMBL/GenBank/DDBJ databases">
        <title>Insight into the proteome of Arion vulgaris.</title>
        <authorList>
            <person name="Aradska J."/>
            <person name="Bulat T."/>
            <person name="Smidak R."/>
            <person name="Sarate P."/>
            <person name="Gangsoo J."/>
            <person name="Sialana F."/>
            <person name="Bilban M."/>
            <person name="Lubec G."/>
        </authorList>
    </citation>
    <scope>NUCLEOTIDE SEQUENCE</scope>
    <source>
        <tissue evidence="5">Skin</tissue>
    </source>
</reference>
<evidence type="ECO:0000256" key="2">
    <source>
        <dbReference type="ARBA" id="ARBA00025798"/>
    </source>
</evidence>
<dbReference type="PROSITE" id="PS50846">
    <property type="entry name" value="HMA_2"/>
    <property type="match status" value="1"/>
</dbReference>
<dbReference type="Gene3D" id="2.60.40.200">
    <property type="entry name" value="Superoxide dismutase, copper/zinc binding domain"/>
    <property type="match status" value="1"/>
</dbReference>
<dbReference type="CDD" id="cd00371">
    <property type="entry name" value="HMA"/>
    <property type="match status" value="1"/>
</dbReference>
<gene>
    <name evidence="5" type="primary">ORF105889</name>
</gene>
<name>A0A0B7AA38_9EUPU</name>